<dbReference type="Proteomes" id="UP000076078">
    <property type="component" value="Unassembled WGS sequence"/>
</dbReference>
<evidence type="ECO:0000256" key="11">
    <source>
        <dbReference type="SAM" id="MobiDB-lite"/>
    </source>
</evidence>
<dbReference type="GO" id="GO:0030014">
    <property type="term" value="C:CCR4-NOT complex"/>
    <property type="evidence" value="ECO:0007669"/>
    <property type="project" value="InterPro"/>
</dbReference>
<keyword evidence="8" id="KW-0804">Transcription</keyword>
<evidence type="ECO:0000256" key="7">
    <source>
        <dbReference type="ARBA" id="ARBA00023158"/>
    </source>
</evidence>
<comment type="similarity">
    <text evidence="3">Belongs to the CNOT11 family.</text>
</comment>
<gene>
    <name evidence="12" type="ORF">DLAC_11507</name>
</gene>
<sequence>MISSKDLVTLLSLLSEDDKSLEAVSTTFYRTFNKIDHFKIGCAIYTMMKDGFIRDPTHRLISFYILFSLYKPDIYSPISSSSSLSSSSLQDESNSTVVADNNSSPPPQSSSSSSSNQNSSNSTNINPTSSTSTSPSPPISISNHTILDYPIVFNPFLPLYINELEKQINEELNQNQNKNNNNNNNNNNASNYNSNIYNSIEKHYLIYFLTYLPKDFIKKTSKEILKSDSIAVTNNDIDRLKLNEYKQFYLDRLPYHIFPSLKSIGISPSLFYFSNTPPESPINSNNNMNNNGIGNPSKQELKLQTFEPQFNRIAPPLYKPLTTIWINNSINHSLLLSPTMGFSSVTNSKKIVRDLMSKAIRGRLKRAQIQQIKTELESDPNLVLYSGLVPKKLPILVENNSAVAIEALLKLIHSPDFKEYFQVLISMEVNYRSMEVVNALATSVELPSHFIPMYINNCMITCNNIKDKARQQRSVRLVCVFIQSLIRNNIIDIKDLFVELQSFCLLYSKISREAISLYKLINDESQSTSISANETNDSTIDNQN</sequence>
<dbReference type="FunCoup" id="A0A152A599">
    <property type="interactions" value="10"/>
</dbReference>
<evidence type="ECO:0000256" key="10">
    <source>
        <dbReference type="SAM" id="Coils"/>
    </source>
</evidence>
<evidence type="ECO:0000256" key="5">
    <source>
        <dbReference type="ARBA" id="ARBA00022490"/>
    </source>
</evidence>
<dbReference type="Pfam" id="PF10155">
    <property type="entry name" value="CNOT11"/>
    <property type="match status" value="1"/>
</dbReference>
<feature type="region of interest" description="Disordered" evidence="11">
    <location>
        <begin position="85"/>
        <end position="137"/>
    </location>
</feature>
<name>A0A152A599_TIELA</name>
<evidence type="ECO:0000256" key="9">
    <source>
        <dbReference type="ARBA" id="ARBA00023242"/>
    </source>
</evidence>
<evidence type="ECO:0000313" key="13">
    <source>
        <dbReference type="Proteomes" id="UP000076078"/>
    </source>
</evidence>
<keyword evidence="13" id="KW-1185">Reference proteome</keyword>
<keyword evidence="10" id="KW-0175">Coiled coil</keyword>
<protein>
    <recommendedName>
        <fullName evidence="4">CCR4-NOT transcription complex subunit 11</fullName>
    </recommendedName>
</protein>
<proteinExistence type="inferred from homology"/>
<keyword evidence="9" id="KW-0539">Nucleus</keyword>
<evidence type="ECO:0000256" key="2">
    <source>
        <dbReference type="ARBA" id="ARBA00004496"/>
    </source>
</evidence>
<comment type="subcellular location">
    <subcellularLocation>
        <location evidence="2">Cytoplasm</location>
    </subcellularLocation>
    <subcellularLocation>
        <location evidence="1">Nucleus</location>
    </subcellularLocation>
</comment>
<dbReference type="InParanoid" id="A0A152A599"/>
<evidence type="ECO:0000256" key="8">
    <source>
        <dbReference type="ARBA" id="ARBA00023163"/>
    </source>
</evidence>
<dbReference type="GO" id="GO:0031047">
    <property type="term" value="P:regulatory ncRNA-mediated gene silencing"/>
    <property type="evidence" value="ECO:0007669"/>
    <property type="project" value="UniProtKB-KW"/>
</dbReference>
<keyword evidence="6" id="KW-0805">Transcription regulation</keyword>
<dbReference type="PANTHER" id="PTHR15975:SF0">
    <property type="entry name" value="CCR4-NOT TRANSCRIPTION COMPLEX SUBUNIT 11"/>
    <property type="match status" value="1"/>
</dbReference>
<dbReference type="AlphaFoldDB" id="A0A152A599"/>
<feature type="compositionally biased region" description="Polar residues" evidence="11">
    <location>
        <begin position="90"/>
        <end position="100"/>
    </location>
</feature>
<evidence type="ECO:0000256" key="3">
    <source>
        <dbReference type="ARBA" id="ARBA00008030"/>
    </source>
</evidence>
<dbReference type="PANTHER" id="PTHR15975">
    <property type="entry name" value="CCR4-NOT TRANSCRIPTION COMPLEX SUBUNIT 11"/>
    <property type="match status" value="1"/>
</dbReference>
<evidence type="ECO:0000256" key="4">
    <source>
        <dbReference type="ARBA" id="ARBA00014872"/>
    </source>
</evidence>
<dbReference type="GO" id="GO:0005634">
    <property type="term" value="C:nucleus"/>
    <property type="evidence" value="ECO:0007669"/>
    <property type="project" value="UniProtKB-SubCell"/>
</dbReference>
<dbReference type="OrthoDB" id="10265389at2759"/>
<accession>A0A152A599</accession>
<reference evidence="12 13" key="1">
    <citation type="submission" date="2015-12" db="EMBL/GenBank/DDBJ databases">
        <title>Dictyostelia acquired genes for synthesis and detection of signals that induce cell-type specialization by lateral gene transfer from prokaryotes.</title>
        <authorList>
            <person name="Gloeckner G."/>
            <person name="Schaap P."/>
        </authorList>
    </citation>
    <scope>NUCLEOTIDE SEQUENCE [LARGE SCALE GENOMIC DNA]</scope>
    <source>
        <strain evidence="12 13">TK</strain>
    </source>
</reference>
<feature type="coiled-coil region" evidence="10">
    <location>
        <begin position="161"/>
        <end position="188"/>
    </location>
</feature>
<evidence type="ECO:0000313" key="12">
    <source>
        <dbReference type="EMBL" id="KYR01412.1"/>
    </source>
</evidence>
<dbReference type="EMBL" id="LODT01000009">
    <property type="protein sequence ID" value="KYR01412.1"/>
    <property type="molecule type" value="Genomic_DNA"/>
</dbReference>
<keyword evidence="5" id="KW-0963">Cytoplasm</keyword>
<comment type="caution">
    <text evidence="12">The sequence shown here is derived from an EMBL/GenBank/DDBJ whole genome shotgun (WGS) entry which is preliminary data.</text>
</comment>
<keyword evidence="7" id="KW-0943">RNA-mediated gene silencing</keyword>
<feature type="compositionally biased region" description="Low complexity" evidence="11">
    <location>
        <begin position="109"/>
        <end position="137"/>
    </location>
</feature>
<evidence type="ECO:0000256" key="6">
    <source>
        <dbReference type="ARBA" id="ARBA00023015"/>
    </source>
</evidence>
<dbReference type="GO" id="GO:0005737">
    <property type="term" value="C:cytoplasm"/>
    <property type="evidence" value="ECO:0007669"/>
    <property type="project" value="UniProtKB-SubCell"/>
</dbReference>
<organism evidence="12 13">
    <name type="scientific">Tieghemostelium lacteum</name>
    <name type="common">Slime mold</name>
    <name type="synonym">Dictyostelium lacteum</name>
    <dbReference type="NCBI Taxonomy" id="361077"/>
    <lineage>
        <taxon>Eukaryota</taxon>
        <taxon>Amoebozoa</taxon>
        <taxon>Evosea</taxon>
        <taxon>Eumycetozoa</taxon>
        <taxon>Dictyostelia</taxon>
        <taxon>Dictyosteliales</taxon>
        <taxon>Raperosteliaceae</taxon>
        <taxon>Tieghemostelium</taxon>
    </lineage>
</organism>
<dbReference type="InterPro" id="IPR019312">
    <property type="entry name" value="CNOT11"/>
</dbReference>
<evidence type="ECO:0000256" key="1">
    <source>
        <dbReference type="ARBA" id="ARBA00004123"/>
    </source>
</evidence>
<dbReference type="STRING" id="361077.A0A152A599"/>